<dbReference type="RefSeq" id="WP_133753685.1">
    <property type="nucleotide sequence ID" value="NZ_SOAW01000001.1"/>
</dbReference>
<dbReference type="AlphaFoldDB" id="A0A4R7J790"/>
<keyword evidence="1" id="KW-1133">Transmembrane helix</keyword>
<gene>
    <name evidence="2" type="ORF">CLV29_0725</name>
</gene>
<keyword evidence="3" id="KW-1185">Reference proteome</keyword>
<name>A0A4R7J790_9ACTN</name>
<keyword evidence="1" id="KW-0472">Membrane</keyword>
<sequence length="83" mass="9158">MFWILLFAAIAVIGIVVTVMLLLRLYRKFRALLGSVDRFGATVAEGLDALARIDTAAVLDPDNHRGSGFEVVHSDTVRADWSR</sequence>
<feature type="transmembrane region" description="Helical" evidence="1">
    <location>
        <begin position="6"/>
        <end position="26"/>
    </location>
</feature>
<comment type="caution">
    <text evidence="2">The sequence shown here is derived from an EMBL/GenBank/DDBJ whole genome shotgun (WGS) entry which is preliminary data.</text>
</comment>
<dbReference type="Proteomes" id="UP000295371">
    <property type="component" value="Unassembled WGS sequence"/>
</dbReference>
<accession>A0A4R7J790</accession>
<dbReference type="EMBL" id="SOAW01000001">
    <property type="protein sequence ID" value="TDT33124.1"/>
    <property type="molecule type" value="Genomic_DNA"/>
</dbReference>
<organism evidence="2 3">
    <name type="scientific">Naumannella halotolerans</name>
    <dbReference type="NCBI Taxonomy" id="993414"/>
    <lineage>
        <taxon>Bacteria</taxon>
        <taxon>Bacillati</taxon>
        <taxon>Actinomycetota</taxon>
        <taxon>Actinomycetes</taxon>
        <taxon>Propionibacteriales</taxon>
        <taxon>Propionibacteriaceae</taxon>
        <taxon>Naumannella</taxon>
    </lineage>
</organism>
<evidence type="ECO:0000256" key="1">
    <source>
        <dbReference type="SAM" id="Phobius"/>
    </source>
</evidence>
<evidence type="ECO:0000313" key="3">
    <source>
        <dbReference type="Proteomes" id="UP000295371"/>
    </source>
</evidence>
<protein>
    <submittedName>
        <fullName evidence="2">Uncharacterized protein</fullName>
    </submittedName>
</protein>
<reference evidence="2 3" key="1">
    <citation type="submission" date="2019-03" db="EMBL/GenBank/DDBJ databases">
        <title>Genomic Encyclopedia of Archaeal and Bacterial Type Strains, Phase II (KMG-II): from individual species to whole genera.</title>
        <authorList>
            <person name="Goeker M."/>
        </authorList>
    </citation>
    <scope>NUCLEOTIDE SEQUENCE [LARGE SCALE GENOMIC DNA]</scope>
    <source>
        <strain evidence="2 3">DSM 24323</strain>
    </source>
</reference>
<evidence type="ECO:0000313" key="2">
    <source>
        <dbReference type="EMBL" id="TDT33124.1"/>
    </source>
</evidence>
<proteinExistence type="predicted"/>
<keyword evidence="1" id="KW-0812">Transmembrane</keyword>